<evidence type="ECO:0000256" key="3">
    <source>
        <dbReference type="ARBA" id="ARBA00012438"/>
    </source>
</evidence>
<dbReference type="SUPFAM" id="SSF55874">
    <property type="entry name" value="ATPase domain of HSP90 chaperone/DNA topoisomerase II/histidine kinase"/>
    <property type="match status" value="1"/>
</dbReference>
<dbReference type="FunFam" id="1.10.287.130:FF:000001">
    <property type="entry name" value="Two-component sensor histidine kinase"/>
    <property type="match status" value="1"/>
</dbReference>
<keyword evidence="7" id="KW-0902">Two-component regulatory system</keyword>
<comment type="subcellular location">
    <subcellularLocation>
        <location evidence="2">Cell membrane</location>
    </subcellularLocation>
</comment>
<feature type="domain" description="Histidine kinase" evidence="10">
    <location>
        <begin position="341"/>
        <end position="558"/>
    </location>
</feature>
<dbReference type="InterPro" id="IPR003661">
    <property type="entry name" value="HisK_dim/P_dom"/>
</dbReference>
<evidence type="ECO:0000256" key="5">
    <source>
        <dbReference type="ARBA" id="ARBA00022679"/>
    </source>
</evidence>
<dbReference type="SUPFAM" id="SSF47384">
    <property type="entry name" value="Homodimeric domain of signal transducing histidine kinase"/>
    <property type="match status" value="1"/>
</dbReference>
<dbReference type="PROSITE" id="PS50110">
    <property type="entry name" value="RESPONSE_REGULATORY"/>
    <property type="match status" value="1"/>
</dbReference>
<dbReference type="PANTHER" id="PTHR43547:SF2">
    <property type="entry name" value="HYBRID SIGNAL TRANSDUCTION HISTIDINE KINASE C"/>
    <property type="match status" value="1"/>
</dbReference>
<dbReference type="SMART" id="SM00387">
    <property type="entry name" value="HATPase_c"/>
    <property type="match status" value="1"/>
</dbReference>
<feature type="domain" description="Response regulatory" evidence="11">
    <location>
        <begin position="602"/>
        <end position="718"/>
    </location>
</feature>
<dbReference type="GO" id="GO:0005886">
    <property type="term" value="C:plasma membrane"/>
    <property type="evidence" value="ECO:0007669"/>
    <property type="project" value="UniProtKB-SubCell"/>
</dbReference>
<evidence type="ECO:0000259" key="11">
    <source>
        <dbReference type="PROSITE" id="PS50110"/>
    </source>
</evidence>
<dbReference type="Pfam" id="PF08448">
    <property type="entry name" value="PAS_4"/>
    <property type="match status" value="1"/>
</dbReference>
<evidence type="ECO:0000256" key="8">
    <source>
        <dbReference type="PROSITE-ProRule" id="PRU00169"/>
    </source>
</evidence>
<dbReference type="Pfam" id="PF03861">
    <property type="entry name" value="ANTAR"/>
    <property type="match status" value="1"/>
</dbReference>
<evidence type="ECO:0000259" key="12">
    <source>
        <dbReference type="PROSITE" id="PS50921"/>
    </source>
</evidence>
<feature type="modified residue" description="4-aspartylphosphate" evidence="8">
    <location>
        <position position="651"/>
    </location>
</feature>
<reference evidence="13 14" key="1">
    <citation type="submission" date="2014-02" db="EMBL/GenBank/DDBJ databases">
        <title>Whole genome shotgun sequence of Rhodococcus wratislaviensis NBRC 100605.</title>
        <authorList>
            <person name="Hosoyama A."/>
            <person name="Tsuchikane K."/>
            <person name="Yoshida I."/>
            <person name="Ohji S."/>
            <person name="Ichikawa N."/>
            <person name="Yamazoe A."/>
            <person name="Fujita N."/>
        </authorList>
    </citation>
    <scope>NUCLEOTIDE SEQUENCE [LARGE SCALE GENOMIC DNA]</scope>
    <source>
        <strain evidence="13 14">NBRC 100605</strain>
    </source>
</reference>
<dbReference type="PRINTS" id="PR00344">
    <property type="entry name" value="BCTRLSENSOR"/>
</dbReference>
<keyword evidence="14" id="KW-1185">Reference proteome</keyword>
<accession>X0QD78</accession>
<dbReference type="Gene3D" id="3.40.50.2300">
    <property type="match status" value="1"/>
</dbReference>
<evidence type="ECO:0000259" key="10">
    <source>
        <dbReference type="PROSITE" id="PS50109"/>
    </source>
</evidence>
<evidence type="ECO:0000256" key="7">
    <source>
        <dbReference type="ARBA" id="ARBA00023012"/>
    </source>
</evidence>
<dbReference type="Pfam" id="PF00072">
    <property type="entry name" value="Response_reg"/>
    <property type="match status" value="1"/>
</dbReference>
<keyword evidence="5" id="KW-0808">Transferase</keyword>
<organism evidence="13 14">
    <name type="scientific">Rhodococcus wratislaviensis NBRC 100605</name>
    <dbReference type="NCBI Taxonomy" id="1219028"/>
    <lineage>
        <taxon>Bacteria</taxon>
        <taxon>Bacillati</taxon>
        <taxon>Actinomycetota</taxon>
        <taxon>Actinomycetes</taxon>
        <taxon>Mycobacteriales</taxon>
        <taxon>Nocardiaceae</taxon>
        <taxon>Rhodococcus</taxon>
    </lineage>
</organism>
<proteinExistence type="predicted"/>
<dbReference type="SMART" id="SM00388">
    <property type="entry name" value="HisKA"/>
    <property type="match status" value="1"/>
</dbReference>
<dbReference type="SUPFAM" id="SSF52172">
    <property type="entry name" value="CheY-like"/>
    <property type="match status" value="1"/>
</dbReference>
<protein>
    <recommendedName>
        <fullName evidence="3">histidine kinase</fullName>
        <ecNumber evidence="3">2.7.13.3</ecNumber>
    </recommendedName>
</protein>
<evidence type="ECO:0000256" key="6">
    <source>
        <dbReference type="ARBA" id="ARBA00022777"/>
    </source>
</evidence>
<dbReference type="InterPro" id="IPR003594">
    <property type="entry name" value="HATPase_dom"/>
</dbReference>
<evidence type="ECO:0000256" key="4">
    <source>
        <dbReference type="ARBA" id="ARBA00022553"/>
    </source>
</evidence>
<dbReference type="InterPro" id="IPR005467">
    <property type="entry name" value="His_kinase_dom"/>
</dbReference>
<dbReference type="PANTHER" id="PTHR43547">
    <property type="entry name" value="TWO-COMPONENT HISTIDINE KINASE"/>
    <property type="match status" value="1"/>
</dbReference>
<evidence type="ECO:0000313" key="14">
    <source>
        <dbReference type="Proteomes" id="UP000019491"/>
    </source>
</evidence>
<dbReference type="Pfam" id="PF02518">
    <property type="entry name" value="HATPase_c"/>
    <property type="match status" value="1"/>
</dbReference>
<sequence>MTGSGFGNSWSAERLFAGPGETRERLRRTDWAATPLGPVETWSVELRAAVRTVLPSEVPMLLWWGPELVQIFNEAYTRVLGAKYPAAIGEPGAQCWAEIWDEVGPLAEQVMAGGASTYTENQPLYMLRHGYLEETYWTFSYSPVQDEDGNVAGVFVATTDVTASVLGERRLETLRQLGTVSTAGGDDPLVDACRAVVRVLGASGQDVPLAAIYLRREVVDGPGDDAAEDLVLVGAAGVDDDGEFRPARIPATDVTQPVATKAVTEVRLCPLIVTGHAEPVGVLVLGISPYRAFDDAYRGFAELVTAKVSTLISDALAYEFERDRAAALAELDAAKTRFFQNVSHEFRTPLTLLLGPLETLREPTGDESPADQRDAIAAAYRAAVRLQQLVDDLLDLSKAEAGQLRPRAEPTDVGRLTADCVSMFDSAAVQAGLALRADIDEGSGPVELDREMWVKIVLNLVSNAVKYTRSGSVSVALRQDADRLVLSVTDTGVGIPAEERERVFHRFHRVEAGGPGSGGVGIGLSLVADLAAALGGSVDLDSAPGRGSTFTVRVPRIPAPDGVTPRTDDRPVGEMTSSGDVDQREPSAEAAASHESGADRRRILVVEDHPDLRAYLTRLLRAQGWDVDAVADAESALKHVAARTPHLVLSDIMLPGRDGIDFLRELRSEQSTARLPVILLTARAGTESTIDGLNHGADDYIVKPFQPSELVARVRVHLEMSWLRETLVTDSELETEQLRKALDTRTTLSQAVGLTMAAFQCDADTAFDKLASYSQNRNVKLREIAAEVVANFTAGTDRE</sequence>
<dbReference type="InterPro" id="IPR013656">
    <property type="entry name" value="PAS_4"/>
</dbReference>
<keyword evidence="6" id="KW-0418">Kinase</keyword>
<dbReference type="GO" id="GO:0003723">
    <property type="term" value="F:RNA binding"/>
    <property type="evidence" value="ECO:0007669"/>
    <property type="project" value="InterPro"/>
</dbReference>
<comment type="caution">
    <text evidence="13">The sequence shown here is derived from an EMBL/GenBank/DDBJ whole genome shotgun (WGS) entry which is preliminary data.</text>
</comment>
<dbReference type="PROSITE" id="PS50109">
    <property type="entry name" value="HIS_KIN"/>
    <property type="match status" value="1"/>
</dbReference>
<feature type="domain" description="ANTAR" evidence="12">
    <location>
        <begin position="728"/>
        <end position="789"/>
    </location>
</feature>
<dbReference type="InterPro" id="IPR001789">
    <property type="entry name" value="Sig_transdc_resp-reg_receiver"/>
</dbReference>
<dbReference type="EMBL" id="BAWF01000061">
    <property type="protein sequence ID" value="GAF48861.1"/>
    <property type="molecule type" value="Genomic_DNA"/>
</dbReference>
<name>X0QD78_RHOWR</name>
<evidence type="ECO:0000256" key="9">
    <source>
        <dbReference type="SAM" id="MobiDB-lite"/>
    </source>
</evidence>
<dbReference type="GO" id="GO:0000155">
    <property type="term" value="F:phosphorelay sensor kinase activity"/>
    <property type="evidence" value="ECO:0007669"/>
    <property type="project" value="InterPro"/>
</dbReference>
<dbReference type="Gene3D" id="1.10.287.130">
    <property type="match status" value="1"/>
</dbReference>
<dbReference type="InterPro" id="IPR035965">
    <property type="entry name" value="PAS-like_dom_sf"/>
</dbReference>
<dbReference type="Gene3D" id="3.30.450.20">
    <property type="entry name" value="PAS domain"/>
    <property type="match status" value="1"/>
</dbReference>
<dbReference type="InterPro" id="IPR004358">
    <property type="entry name" value="Sig_transdc_His_kin-like_C"/>
</dbReference>
<dbReference type="Gene3D" id="1.10.10.10">
    <property type="entry name" value="Winged helix-like DNA-binding domain superfamily/Winged helix DNA-binding domain"/>
    <property type="match status" value="1"/>
</dbReference>
<evidence type="ECO:0000313" key="13">
    <source>
        <dbReference type="EMBL" id="GAF48861.1"/>
    </source>
</evidence>
<dbReference type="Gene3D" id="3.30.565.10">
    <property type="entry name" value="Histidine kinase-like ATPase, C-terminal domain"/>
    <property type="match status" value="1"/>
</dbReference>
<evidence type="ECO:0000256" key="1">
    <source>
        <dbReference type="ARBA" id="ARBA00000085"/>
    </source>
</evidence>
<keyword evidence="4 8" id="KW-0597">Phosphoprotein</keyword>
<dbReference type="SUPFAM" id="SSF55785">
    <property type="entry name" value="PYP-like sensor domain (PAS domain)"/>
    <property type="match status" value="1"/>
</dbReference>
<dbReference type="AlphaFoldDB" id="X0QD78"/>
<dbReference type="InterPro" id="IPR011006">
    <property type="entry name" value="CheY-like_superfamily"/>
</dbReference>
<dbReference type="SMART" id="SM01012">
    <property type="entry name" value="ANTAR"/>
    <property type="match status" value="1"/>
</dbReference>
<dbReference type="Pfam" id="PF00512">
    <property type="entry name" value="HisKA"/>
    <property type="match status" value="1"/>
</dbReference>
<comment type="catalytic activity">
    <reaction evidence="1">
        <text>ATP + protein L-histidine = ADP + protein N-phospho-L-histidine.</text>
        <dbReference type="EC" id="2.7.13.3"/>
    </reaction>
</comment>
<dbReference type="Proteomes" id="UP000019491">
    <property type="component" value="Unassembled WGS sequence"/>
</dbReference>
<dbReference type="PROSITE" id="PS50921">
    <property type="entry name" value="ANTAR"/>
    <property type="match status" value="1"/>
</dbReference>
<gene>
    <name evidence="13" type="ORF">RW1_061_00230</name>
</gene>
<dbReference type="InterPro" id="IPR036890">
    <property type="entry name" value="HATPase_C_sf"/>
</dbReference>
<dbReference type="InterPro" id="IPR036388">
    <property type="entry name" value="WH-like_DNA-bd_sf"/>
</dbReference>
<evidence type="ECO:0000256" key="2">
    <source>
        <dbReference type="ARBA" id="ARBA00004236"/>
    </source>
</evidence>
<dbReference type="InterPro" id="IPR005561">
    <property type="entry name" value="ANTAR"/>
</dbReference>
<dbReference type="SMART" id="SM00448">
    <property type="entry name" value="REC"/>
    <property type="match status" value="1"/>
</dbReference>
<feature type="region of interest" description="Disordered" evidence="9">
    <location>
        <begin position="549"/>
        <end position="597"/>
    </location>
</feature>
<dbReference type="InterPro" id="IPR036097">
    <property type="entry name" value="HisK_dim/P_sf"/>
</dbReference>
<dbReference type="EC" id="2.7.13.3" evidence="3"/>